<evidence type="ECO:0000313" key="3">
    <source>
        <dbReference type="Proteomes" id="UP000218731"/>
    </source>
</evidence>
<protein>
    <submittedName>
        <fullName evidence="2">Toluate 1.2-dioxygenase reductase subunit</fullName>
    </submittedName>
</protein>
<feature type="domain" description="Oxidoreductase FAD/NAD(P)-binding" evidence="1">
    <location>
        <begin position="15"/>
        <end position="75"/>
    </location>
</feature>
<organism evidence="2 3">
    <name type="scientific">Pseudomonas putida</name>
    <name type="common">Arthrobacter siderocapsulatus</name>
    <dbReference type="NCBI Taxonomy" id="303"/>
    <lineage>
        <taxon>Bacteria</taxon>
        <taxon>Pseudomonadati</taxon>
        <taxon>Pseudomonadota</taxon>
        <taxon>Gammaproteobacteria</taxon>
        <taxon>Pseudomonadales</taxon>
        <taxon>Pseudomonadaceae</taxon>
        <taxon>Pseudomonas</taxon>
    </lineage>
</organism>
<dbReference type="InterPro" id="IPR001433">
    <property type="entry name" value="OxRdtase_FAD/NAD-bd"/>
</dbReference>
<name>A0A1L7NNA6_PSEPU</name>
<gene>
    <name evidence="2" type="ORF">KF715C_pA4190</name>
</gene>
<evidence type="ECO:0000259" key="1">
    <source>
        <dbReference type="Pfam" id="PF00175"/>
    </source>
</evidence>
<keyword evidence="2" id="KW-0223">Dioxygenase</keyword>
<dbReference type="InterPro" id="IPR039261">
    <property type="entry name" value="FNR_nucleotide-bd"/>
</dbReference>
<keyword evidence="2" id="KW-0560">Oxidoreductase</keyword>
<geneLocation type="plasmid" evidence="3">
    <name>pkf715a dna</name>
</geneLocation>
<sequence length="97" mass="10700">MSGSLLPNIDLVELDKLKAFAVAIDNFTFDVCVASENSSWPQKGYVTDYIQPSDLNDGDVDIYLCGPPPMVEAVSSFMQETGIQPVSLRYEKFTTSK</sequence>
<dbReference type="Pfam" id="PF00175">
    <property type="entry name" value="NAD_binding_1"/>
    <property type="match status" value="1"/>
</dbReference>
<accession>A0A1L7NNA6</accession>
<proteinExistence type="predicted"/>
<dbReference type="Gene3D" id="3.40.50.80">
    <property type="entry name" value="Nucleotide-binding domain of ferredoxin-NADP reductase (FNR) module"/>
    <property type="match status" value="1"/>
</dbReference>
<keyword evidence="2" id="KW-0614">Plasmid</keyword>
<evidence type="ECO:0000313" key="2">
    <source>
        <dbReference type="EMBL" id="BAW26924.1"/>
    </source>
</evidence>
<dbReference type="SUPFAM" id="SSF52343">
    <property type="entry name" value="Ferredoxin reductase-like, C-terminal NADP-linked domain"/>
    <property type="match status" value="1"/>
</dbReference>
<reference evidence="2 3" key="1">
    <citation type="submission" date="2015-11" db="EMBL/GenBank/DDBJ databases">
        <title>Complete genome sequencing of a biphenyl-degrading bacterium, Pseudomonas putida KF715 (=NBRC110667).</title>
        <authorList>
            <person name="Suenaga H."/>
            <person name="Fujihara N."/>
            <person name="Watanabe T."/>
            <person name="Hirose J."/>
            <person name="Kimura N."/>
            <person name="Yamazoe A."/>
            <person name="Hosoyama A."/>
            <person name="Shimodaira J."/>
            <person name="Furukawa K."/>
        </authorList>
    </citation>
    <scope>NUCLEOTIDE SEQUENCE [LARGE SCALE GENOMIC DNA]</scope>
    <source>
        <strain evidence="2 3">KF715</strain>
        <plasmid evidence="3">Plasmid pkf715a dna</plasmid>
    </source>
</reference>
<dbReference type="Proteomes" id="UP000218731">
    <property type="component" value="Plasmid pKF715A"/>
</dbReference>
<dbReference type="GO" id="GO:0051213">
    <property type="term" value="F:dioxygenase activity"/>
    <property type="evidence" value="ECO:0007669"/>
    <property type="project" value="UniProtKB-KW"/>
</dbReference>
<dbReference type="AlphaFoldDB" id="A0A1L7NNA6"/>
<dbReference type="EMBL" id="AP015030">
    <property type="protein sequence ID" value="BAW26924.1"/>
    <property type="molecule type" value="Genomic_DNA"/>
</dbReference>